<dbReference type="GO" id="GO:0043683">
    <property type="term" value="P:type IV pilus assembly"/>
    <property type="evidence" value="ECO:0007669"/>
    <property type="project" value="InterPro"/>
</dbReference>
<dbReference type="Pfam" id="PF07963">
    <property type="entry name" value="N_methyl"/>
    <property type="match status" value="1"/>
</dbReference>
<keyword evidence="1" id="KW-0472">Membrane</keyword>
<keyword evidence="1" id="KW-0812">Transmembrane</keyword>
<sequence>MRNHKGFSIVELMIAMLLGLLLMGGVIQVLTGSQGSYNELVQQARMQETAKIALDYIVRDLRNVGYFGCNGSAMQVANSIDNTSSYYFDINDVLEGWDEDETGIPTKYSGIVEDSSVLEMRLIDISNALTVKDHNPDSARISFNGPHPYPSGTVWTVVDRDCSNIGIFVQSGPTNCVTKAQCTAMDPDDDDKAVSAWAEHVVHNTGLGNCTNHLKGNFDCTNESASIEKAYSPGSSVFTMEEVAYWIEPSGTDATINALHRDGQEIINGVDGLRFRYGVDDDGDGFPDVFLSASAINASASYEFSEVISISIEVDVSTYENTAIQSQTFSTSVRLRNRGLS</sequence>
<dbReference type="OrthoDB" id="5296662at2"/>
<keyword evidence="3" id="KW-1185">Reference proteome</keyword>
<protein>
    <submittedName>
        <fullName evidence="2">Type IV pilus assembly protein PilW</fullName>
    </submittedName>
</protein>
<dbReference type="STRING" id="314283.MED297_18216"/>
<name>A4BJK6_9GAMM</name>
<dbReference type="HOGENOM" id="CLU_052493_1_0_6"/>
<dbReference type="InterPro" id="IPR012902">
    <property type="entry name" value="N_methyl_site"/>
</dbReference>
<dbReference type="RefSeq" id="WP_008044122.1">
    <property type="nucleotide sequence ID" value="NZ_CH724151.1"/>
</dbReference>
<evidence type="ECO:0000256" key="1">
    <source>
        <dbReference type="SAM" id="Phobius"/>
    </source>
</evidence>
<comment type="caution">
    <text evidence="2">The sequence shown here is derived from an EMBL/GenBank/DDBJ whole genome shotgun (WGS) entry which is preliminary data.</text>
</comment>
<accession>A4BJK6</accession>
<feature type="transmembrane region" description="Helical" evidence="1">
    <location>
        <begin position="12"/>
        <end position="30"/>
    </location>
</feature>
<proteinExistence type="predicted"/>
<reference evidence="2 3" key="1">
    <citation type="submission" date="2006-02" db="EMBL/GenBank/DDBJ databases">
        <authorList>
            <person name="Pinhassi J."/>
            <person name="Pedros-Alio C."/>
            <person name="Ferriera S."/>
            <person name="Johnson J."/>
            <person name="Kravitz S."/>
            <person name="Halpern A."/>
            <person name="Remington K."/>
            <person name="Beeson K."/>
            <person name="Tran B."/>
            <person name="Rogers Y.-H."/>
            <person name="Friedman R."/>
            <person name="Venter J.C."/>
        </authorList>
    </citation>
    <scope>NUCLEOTIDE SEQUENCE [LARGE SCALE GENOMIC DNA]</scope>
    <source>
        <strain evidence="2 3">MED297</strain>
    </source>
</reference>
<dbReference type="Proteomes" id="UP000005953">
    <property type="component" value="Unassembled WGS sequence"/>
</dbReference>
<gene>
    <name evidence="2" type="ORF">MED297_18216</name>
</gene>
<organism evidence="2 3">
    <name type="scientific">Reinekea blandensis MED297</name>
    <dbReference type="NCBI Taxonomy" id="314283"/>
    <lineage>
        <taxon>Bacteria</taxon>
        <taxon>Pseudomonadati</taxon>
        <taxon>Pseudomonadota</taxon>
        <taxon>Gammaproteobacteria</taxon>
        <taxon>Oceanospirillales</taxon>
        <taxon>Saccharospirillaceae</taxon>
        <taxon>Reinekea</taxon>
    </lineage>
</organism>
<keyword evidence="1" id="KW-1133">Transmembrane helix</keyword>
<evidence type="ECO:0000313" key="2">
    <source>
        <dbReference type="EMBL" id="EAR07710.1"/>
    </source>
</evidence>
<dbReference type="EMBL" id="AAOE01000034">
    <property type="protein sequence ID" value="EAR07710.1"/>
    <property type="molecule type" value="Genomic_DNA"/>
</dbReference>
<dbReference type="Pfam" id="PF16074">
    <property type="entry name" value="PilW"/>
    <property type="match status" value="1"/>
</dbReference>
<dbReference type="InterPro" id="IPR032092">
    <property type="entry name" value="PilW"/>
</dbReference>
<dbReference type="AlphaFoldDB" id="A4BJK6"/>
<evidence type="ECO:0000313" key="3">
    <source>
        <dbReference type="Proteomes" id="UP000005953"/>
    </source>
</evidence>